<comment type="caution">
    <text evidence="1">The sequence shown here is derived from an EMBL/GenBank/DDBJ whole genome shotgun (WGS) entry which is preliminary data.</text>
</comment>
<protein>
    <submittedName>
        <fullName evidence="1">Uncharacterized protein</fullName>
    </submittedName>
</protein>
<name>A0ABD2A0V4_VESSQ</name>
<proteinExistence type="predicted"/>
<dbReference type="Proteomes" id="UP001607302">
    <property type="component" value="Unassembled WGS sequence"/>
</dbReference>
<accession>A0ABD2A0V4</accession>
<dbReference type="AlphaFoldDB" id="A0ABD2A0V4"/>
<sequence length="256" mass="29825">MKNARSNVEVSILMRKRDWNKIINRKFAMVVREGRLKERKNDVDRKDISIEKLLLYRREIFNFPSISWIRLSEEFMVVIFMTRHQKIWYNRDVMTKVPVSFERFEQFTRTILLYSLIRESSFHLPIYTREQSACAITTTPQTPLPTPLLLLSLLYAYMRVYGNIHSANGSASIKSQLIKGKSSSVLVNTIAIAPGESCSIRTFNPSRRLEKFRAERNPNTSTNLDTKSEDFKGDEFRINPQSKLILVDILSPCSHN</sequence>
<dbReference type="EMBL" id="JAUDFV010000157">
    <property type="protein sequence ID" value="KAL2714223.1"/>
    <property type="molecule type" value="Genomic_DNA"/>
</dbReference>
<evidence type="ECO:0000313" key="2">
    <source>
        <dbReference type="Proteomes" id="UP001607302"/>
    </source>
</evidence>
<organism evidence="1 2">
    <name type="scientific">Vespula squamosa</name>
    <name type="common">Southern yellow jacket</name>
    <name type="synonym">Wasp</name>
    <dbReference type="NCBI Taxonomy" id="30214"/>
    <lineage>
        <taxon>Eukaryota</taxon>
        <taxon>Metazoa</taxon>
        <taxon>Ecdysozoa</taxon>
        <taxon>Arthropoda</taxon>
        <taxon>Hexapoda</taxon>
        <taxon>Insecta</taxon>
        <taxon>Pterygota</taxon>
        <taxon>Neoptera</taxon>
        <taxon>Endopterygota</taxon>
        <taxon>Hymenoptera</taxon>
        <taxon>Apocrita</taxon>
        <taxon>Aculeata</taxon>
        <taxon>Vespoidea</taxon>
        <taxon>Vespidae</taxon>
        <taxon>Vespinae</taxon>
        <taxon>Vespula</taxon>
    </lineage>
</organism>
<evidence type="ECO:0000313" key="1">
    <source>
        <dbReference type="EMBL" id="KAL2714223.1"/>
    </source>
</evidence>
<gene>
    <name evidence="1" type="ORF">V1478_016780</name>
</gene>
<reference evidence="1 2" key="1">
    <citation type="journal article" date="2024" name="Ann. Entomol. Soc. Am.">
        <title>Genomic analyses of the southern and eastern yellowjacket wasps (Hymenoptera: Vespidae) reveal evolutionary signatures of social life.</title>
        <authorList>
            <person name="Catto M.A."/>
            <person name="Caine P.B."/>
            <person name="Orr S.E."/>
            <person name="Hunt B.G."/>
            <person name="Goodisman M.A.D."/>
        </authorList>
    </citation>
    <scope>NUCLEOTIDE SEQUENCE [LARGE SCALE GENOMIC DNA]</scope>
    <source>
        <strain evidence="1">233</strain>
        <tissue evidence="1">Head and thorax</tissue>
    </source>
</reference>
<keyword evidence="2" id="KW-1185">Reference proteome</keyword>